<dbReference type="GO" id="GO:0005524">
    <property type="term" value="F:ATP binding"/>
    <property type="evidence" value="ECO:0007669"/>
    <property type="project" value="UniProtKB-KW"/>
</dbReference>
<dbReference type="KEGG" id="mfn:Ga0123462_1786"/>
<dbReference type="SUPFAM" id="SSF55874">
    <property type="entry name" value="ATPase domain of HSP90 chaperone/DNA topoisomerase II/histidine kinase"/>
    <property type="match status" value="1"/>
</dbReference>
<dbReference type="InterPro" id="IPR003594">
    <property type="entry name" value="HATPase_dom"/>
</dbReference>
<organism evidence="11 12">
    <name type="scientific">Mariprofundus ferrinatatus</name>
    <dbReference type="NCBI Taxonomy" id="1921087"/>
    <lineage>
        <taxon>Bacteria</taxon>
        <taxon>Pseudomonadati</taxon>
        <taxon>Pseudomonadota</taxon>
        <taxon>Candidatius Mariprofundia</taxon>
        <taxon>Mariprofundales</taxon>
        <taxon>Mariprofundaceae</taxon>
        <taxon>Mariprofundus</taxon>
    </lineage>
</organism>
<dbReference type="Gene3D" id="1.10.287.130">
    <property type="match status" value="1"/>
</dbReference>
<protein>
    <recommendedName>
        <fullName evidence="2">histidine kinase</fullName>
        <ecNumber evidence="2">2.7.13.3</ecNumber>
    </recommendedName>
</protein>
<evidence type="ECO:0000259" key="9">
    <source>
        <dbReference type="PROSITE" id="PS50109"/>
    </source>
</evidence>
<keyword evidence="5" id="KW-0547">Nucleotide-binding</keyword>
<dbReference type="InterPro" id="IPR005467">
    <property type="entry name" value="His_kinase_dom"/>
</dbReference>
<dbReference type="NCBIfam" id="TIGR00229">
    <property type="entry name" value="sensory_box"/>
    <property type="match status" value="1"/>
</dbReference>
<feature type="domain" description="Histidine kinase" evidence="9">
    <location>
        <begin position="80"/>
        <end position="305"/>
    </location>
</feature>
<evidence type="ECO:0000313" key="12">
    <source>
        <dbReference type="Proteomes" id="UP000231637"/>
    </source>
</evidence>
<dbReference type="AlphaFoldDB" id="A0A2K8L5W8"/>
<dbReference type="PROSITE" id="PS50109">
    <property type="entry name" value="HIS_KIN"/>
    <property type="match status" value="1"/>
</dbReference>
<reference evidence="11 12" key="1">
    <citation type="submission" date="2016-12" db="EMBL/GenBank/DDBJ databases">
        <title>Isolation and genomic insights into novel planktonic Zetaproteobacteria from stratified waters of the Chesapeake Bay.</title>
        <authorList>
            <person name="McAllister S.M."/>
            <person name="Kato S."/>
            <person name="Chan C.S."/>
            <person name="Chiu B.K."/>
            <person name="Field E.K."/>
        </authorList>
    </citation>
    <scope>NUCLEOTIDE SEQUENCE [LARGE SCALE GENOMIC DNA]</scope>
    <source>
        <strain evidence="11 12">CP-8</strain>
    </source>
</reference>
<evidence type="ECO:0000256" key="6">
    <source>
        <dbReference type="ARBA" id="ARBA00022777"/>
    </source>
</evidence>
<gene>
    <name evidence="11" type="ORF">Ga0123462_1786</name>
</gene>
<keyword evidence="3" id="KW-0597">Phosphoprotein</keyword>
<dbReference type="Proteomes" id="UP000231637">
    <property type="component" value="Chromosome"/>
</dbReference>
<keyword evidence="6" id="KW-0418">Kinase</keyword>
<comment type="catalytic activity">
    <reaction evidence="1">
        <text>ATP + protein L-histidine = ADP + protein N-phospho-L-histidine.</text>
        <dbReference type="EC" id="2.7.13.3"/>
    </reaction>
</comment>
<dbReference type="Gene3D" id="3.30.565.10">
    <property type="entry name" value="Histidine kinase-like ATPase, C-terminal domain"/>
    <property type="match status" value="1"/>
</dbReference>
<dbReference type="Pfam" id="PF02518">
    <property type="entry name" value="HATPase_c"/>
    <property type="match status" value="1"/>
</dbReference>
<dbReference type="SUPFAM" id="SSF47384">
    <property type="entry name" value="Homodimeric domain of signal transducing histidine kinase"/>
    <property type="match status" value="1"/>
</dbReference>
<dbReference type="SUPFAM" id="SSF55785">
    <property type="entry name" value="PYP-like sensor domain (PAS domain)"/>
    <property type="match status" value="1"/>
</dbReference>
<dbReference type="PANTHER" id="PTHR43065">
    <property type="entry name" value="SENSOR HISTIDINE KINASE"/>
    <property type="match status" value="1"/>
</dbReference>
<dbReference type="InterPro" id="IPR035965">
    <property type="entry name" value="PAS-like_dom_sf"/>
</dbReference>
<dbReference type="PRINTS" id="PR00344">
    <property type="entry name" value="BCTRLSENSOR"/>
</dbReference>
<keyword evidence="4" id="KW-0808">Transferase</keyword>
<name>A0A2K8L5W8_9PROT</name>
<evidence type="ECO:0000256" key="7">
    <source>
        <dbReference type="ARBA" id="ARBA00022840"/>
    </source>
</evidence>
<dbReference type="SMART" id="SM00387">
    <property type="entry name" value="HATPase_c"/>
    <property type="match status" value="1"/>
</dbReference>
<dbReference type="InterPro" id="IPR004358">
    <property type="entry name" value="Sig_transdc_His_kin-like_C"/>
</dbReference>
<proteinExistence type="predicted"/>
<evidence type="ECO:0000256" key="5">
    <source>
        <dbReference type="ARBA" id="ARBA00022741"/>
    </source>
</evidence>
<dbReference type="EMBL" id="CP018800">
    <property type="protein sequence ID" value="ATX82633.1"/>
    <property type="molecule type" value="Genomic_DNA"/>
</dbReference>
<evidence type="ECO:0000256" key="8">
    <source>
        <dbReference type="ARBA" id="ARBA00023012"/>
    </source>
</evidence>
<dbReference type="InterPro" id="IPR001610">
    <property type="entry name" value="PAC"/>
</dbReference>
<sequence length="307" mass="34450">MVFEKLIAGEIEPVEFYENSVVTKDGKERIVAWHNSVFRDERGNIVSTLSSGEDITDQKLLEQRLHHTQKMEALGTLIGGIAHDFNNKMGGITGNLYLAKKEALAIPSIFNKLEIAEELCFQMTGVIKQLITFTQKEMIEEDEISLNECVKEVLGTHKFDVSENISLYIDLAENDLYIRGSPMQIKQIVNNLLENAVDAIADVLHPAIQFESGMFEADDDFRSRHPEQKNTLFAHLEVKDNGTGIPHEDMEHIFEPFFTTKNKIIGQGLGLSVVYGLVQNHNGIIDINSSPGLGTSVHIYLPLIEKE</sequence>
<dbReference type="InterPro" id="IPR000014">
    <property type="entry name" value="PAS"/>
</dbReference>
<dbReference type="GO" id="GO:0000155">
    <property type="term" value="F:phosphorelay sensor kinase activity"/>
    <property type="evidence" value="ECO:0007669"/>
    <property type="project" value="InterPro"/>
</dbReference>
<evidence type="ECO:0000256" key="3">
    <source>
        <dbReference type="ARBA" id="ARBA00022553"/>
    </source>
</evidence>
<keyword evidence="7" id="KW-0067">ATP-binding</keyword>
<accession>A0A2K8L5W8</accession>
<feature type="domain" description="PAC" evidence="10">
    <location>
        <begin position="15"/>
        <end position="67"/>
    </location>
</feature>
<dbReference type="EC" id="2.7.13.3" evidence="2"/>
<dbReference type="InterPro" id="IPR000700">
    <property type="entry name" value="PAS-assoc_C"/>
</dbReference>
<dbReference type="InterPro" id="IPR036890">
    <property type="entry name" value="HATPase_C_sf"/>
</dbReference>
<dbReference type="InterPro" id="IPR036097">
    <property type="entry name" value="HisK_dim/P_sf"/>
</dbReference>
<dbReference type="OrthoDB" id="5287391at2"/>
<evidence type="ECO:0000256" key="1">
    <source>
        <dbReference type="ARBA" id="ARBA00000085"/>
    </source>
</evidence>
<dbReference type="SMART" id="SM00086">
    <property type="entry name" value="PAC"/>
    <property type="match status" value="1"/>
</dbReference>
<dbReference type="Gene3D" id="3.30.450.20">
    <property type="entry name" value="PAS domain"/>
    <property type="match status" value="1"/>
</dbReference>
<evidence type="ECO:0000256" key="2">
    <source>
        <dbReference type="ARBA" id="ARBA00012438"/>
    </source>
</evidence>
<keyword evidence="12" id="KW-1185">Reference proteome</keyword>
<evidence type="ECO:0000256" key="4">
    <source>
        <dbReference type="ARBA" id="ARBA00022679"/>
    </source>
</evidence>
<evidence type="ECO:0000313" key="11">
    <source>
        <dbReference type="EMBL" id="ATX82633.1"/>
    </source>
</evidence>
<evidence type="ECO:0000259" key="10">
    <source>
        <dbReference type="PROSITE" id="PS50113"/>
    </source>
</evidence>
<dbReference type="PANTHER" id="PTHR43065:SF10">
    <property type="entry name" value="PEROXIDE STRESS-ACTIVATED HISTIDINE KINASE MAK3"/>
    <property type="match status" value="1"/>
</dbReference>
<dbReference type="PROSITE" id="PS50113">
    <property type="entry name" value="PAC"/>
    <property type="match status" value="1"/>
</dbReference>
<keyword evidence="8" id="KW-0902">Two-component regulatory system</keyword>